<gene>
    <name evidence="1" type="ORF">P171DRAFT_429047</name>
</gene>
<evidence type="ECO:0000313" key="1">
    <source>
        <dbReference type="EMBL" id="KAF2447403.1"/>
    </source>
</evidence>
<keyword evidence="2" id="KW-1185">Reference proteome</keyword>
<accession>A0A9P4PQA4</accession>
<comment type="caution">
    <text evidence="1">The sequence shown here is derived from an EMBL/GenBank/DDBJ whole genome shotgun (WGS) entry which is preliminary data.</text>
</comment>
<dbReference type="AlphaFoldDB" id="A0A9P4PQA4"/>
<dbReference type="Gene3D" id="3.40.50.1460">
    <property type="match status" value="1"/>
</dbReference>
<protein>
    <submittedName>
        <fullName evidence="1">Uncharacterized protein</fullName>
    </submittedName>
</protein>
<reference evidence="1" key="1">
    <citation type="journal article" date="2020" name="Stud. Mycol.">
        <title>101 Dothideomycetes genomes: a test case for predicting lifestyles and emergence of pathogens.</title>
        <authorList>
            <person name="Haridas S."/>
            <person name="Albert R."/>
            <person name="Binder M."/>
            <person name="Bloem J."/>
            <person name="Labutti K."/>
            <person name="Salamov A."/>
            <person name="Andreopoulos B."/>
            <person name="Baker S."/>
            <person name="Barry K."/>
            <person name="Bills G."/>
            <person name="Bluhm B."/>
            <person name="Cannon C."/>
            <person name="Castanera R."/>
            <person name="Culley D."/>
            <person name="Daum C."/>
            <person name="Ezra D."/>
            <person name="Gonzalez J."/>
            <person name="Henrissat B."/>
            <person name="Kuo A."/>
            <person name="Liang C."/>
            <person name="Lipzen A."/>
            <person name="Lutzoni F."/>
            <person name="Magnuson J."/>
            <person name="Mondo S."/>
            <person name="Nolan M."/>
            <person name="Ohm R."/>
            <person name="Pangilinan J."/>
            <person name="Park H.-J."/>
            <person name="Ramirez L."/>
            <person name="Alfaro M."/>
            <person name="Sun H."/>
            <person name="Tritt A."/>
            <person name="Yoshinaga Y."/>
            <person name="Zwiers L.-H."/>
            <person name="Turgeon B."/>
            <person name="Goodwin S."/>
            <person name="Spatafora J."/>
            <person name="Crous P."/>
            <person name="Grigoriev I."/>
        </authorList>
    </citation>
    <scope>NUCLEOTIDE SEQUENCE</scope>
    <source>
        <strain evidence="1">CBS 690.94</strain>
    </source>
</reference>
<dbReference type="Proteomes" id="UP000799764">
    <property type="component" value="Unassembled WGS sequence"/>
</dbReference>
<sequence>MALNSRMHKTGSPGLFIIHYGGHGDPDDDKRQGQERRSVWRAYRSGGPDVKWYKILQEFEDTTFDVLLLFDCCHAAQGGRGSESLPGRVELLAACGVREKTIDPGAGSFTTGLILGMKKFLEEKGRVLISELNSHLTHRKADLYVNPVYIQLRLDQTERSVSLVPLSYTTERESDQTIWRSTICHSRC</sequence>
<organism evidence="1 2">
    <name type="scientific">Karstenula rhodostoma CBS 690.94</name>
    <dbReference type="NCBI Taxonomy" id="1392251"/>
    <lineage>
        <taxon>Eukaryota</taxon>
        <taxon>Fungi</taxon>
        <taxon>Dikarya</taxon>
        <taxon>Ascomycota</taxon>
        <taxon>Pezizomycotina</taxon>
        <taxon>Dothideomycetes</taxon>
        <taxon>Pleosporomycetidae</taxon>
        <taxon>Pleosporales</taxon>
        <taxon>Massarineae</taxon>
        <taxon>Didymosphaeriaceae</taxon>
        <taxon>Karstenula</taxon>
    </lineage>
</organism>
<evidence type="ECO:0000313" key="2">
    <source>
        <dbReference type="Proteomes" id="UP000799764"/>
    </source>
</evidence>
<name>A0A9P4PQA4_9PLEO</name>
<dbReference type="EMBL" id="MU001496">
    <property type="protein sequence ID" value="KAF2447403.1"/>
    <property type="molecule type" value="Genomic_DNA"/>
</dbReference>
<proteinExistence type="predicted"/>
<dbReference type="OrthoDB" id="3684010at2759"/>